<keyword evidence="3" id="KW-1185">Reference proteome</keyword>
<organism evidence="2 3">
    <name type="scientific">Shewanella fodinae</name>
    <dbReference type="NCBI Taxonomy" id="552357"/>
    <lineage>
        <taxon>Bacteria</taxon>
        <taxon>Pseudomonadati</taxon>
        <taxon>Pseudomonadota</taxon>
        <taxon>Gammaproteobacteria</taxon>
        <taxon>Alteromonadales</taxon>
        <taxon>Shewanellaceae</taxon>
        <taxon>Shewanella</taxon>
    </lineage>
</organism>
<dbReference type="SUPFAM" id="SSF56349">
    <property type="entry name" value="DNA breaking-rejoining enzymes"/>
    <property type="match status" value="1"/>
</dbReference>
<sequence length="931" mass="107130">MCENKINTLAAQIADVLWCKSGISANVDNLSWVLQRFRIEEKQARQIDKAELREIIKVISTVPTGKQRHYRYALDHILSYLKEECLWDLPEEAEKRLVDRDNQWISQIACEAGNAGKIFTRYEAEKCQIYAQLGSVPLELVILVIAFEVAPLTLRHIAQILSNADSIVNRDDQPRLRVYHVLHNEGEEKRYTHYYLSLFCYRVLHDFYASHVKAISEDQILSVLNHWSAKRKLPEGMSFNWQYRFQILWFTHYRIPALLLKDLSYPERHVGFSTEHTVKSTTHLFDVDWDLNWYENPIVKNKKLKWLHTPLIKSLLASTHTIVEPPWNAENILPKMLYLYTADLLVYGGVKKSSLATSTIEKYTNLIKWLEPFPLSYADATNEEALLQWASTLYRSVEGESSQLMVYYFLKFMSVQELTETLDLATFTAPTTVPSVNAFRIELPAFDAVINALIKAPSLNPLRNLFAVLAALLGNFGMLRRGEVTRLRNRDFSFDSNSGLLTIRVTHTAEGKTKSGHSRVVHTTIPTCYRNFFKAALVIKARCDGDSPFIGFEGEAFYSRQLYYLLPVTRALKAILGRLVTFHHLRHSGAHLLMIQALRGVSQTPKGYRIGTHPLEQELMSNEAINCRFKYWLEGRPFSRVNHGVLLDEVCGQIGHAHYATTRFSYLHDIEWLLPIVSPAHCGYTPTAYSHQELRYLLGLSPASNDLSRVLTSISPAYANKSTDAKRAEKVVLTEDCLRSVVFKTKALKQPPFNGDHYQRWQTSILQCQSNFINYLFRQMLAAKRIDFISLSQVWCQGAKHPGKAVEKACITALKTLPPVELSSDEKSLVMQLACNVKNAQAFSKVFRHKEWQWLTCSFELATNRKLRSDRQEMILRTQFCREKEKITVKRHAFGQTQLTICLYPKFETSESVMRFAYQFLIQIQSNKELS</sequence>
<dbReference type="GO" id="GO:0015074">
    <property type="term" value="P:DNA integration"/>
    <property type="evidence" value="ECO:0007669"/>
    <property type="project" value="InterPro"/>
</dbReference>
<dbReference type="EMBL" id="SLWF01000047">
    <property type="protein sequence ID" value="TCN77355.1"/>
    <property type="molecule type" value="Genomic_DNA"/>
</dbReference>
<accession>A0A4R2F6Y4</accession>
<dbReference type="Proteomes" id="UP000294832">
    <property type="component" value="Unassembled WGS sequence"/>
</dbReference>
<dbReference type="GO" id="GO:0003677">
    <property type="term" value="F:DNA binding"/>
    <property type="evidence" value="ECO:0007669"/>
    <property type="project" value="InterPro"/>
</dbReference>
<gene>
    <name evidence="2" type="ORF">EDC91_14711</name>
</gene>
<evidence type="ECO:0000313" key="3">
    <source>
        <dbReference type="Proteomes" id="UP000294832"/>
    </source>
</evidence>
<name>A0A4R2F6Y4_9GAMM</name>
<protein>
    <recommendedName>
        <fullName evidence="4">Phage integrase family protein</fullName>
    </recommendedName>
</protein>
<evidence type="ECO:0008006" key="4">
    <source>
        <dbReference type="Google" id="ProtNLM"/>
    </source>
</evidence>
<dbReference type="RefSeq" id="WP_133040561.1">
    <property type="nucleotide sequence ID" value="NZ_SLWF01000047.1"/>
</dbReference>
<comment type="caution">
    <text evidence="2">The sequence shown here is derived from an EMBL/GenBank/DDBJ whole genome shotgun (WGS) entry which is preliminary data.</text>
</comment>
<dbReference type="OrthoDB" id="5841477at2"/>
<proteinExistence type="predicted"/>
<evidence type="ECO:0000313" key="2">
    <source>
        <dbReference type="EMBL" id="TCN77355.1"/>
    </source>
</evidence>
<reference evidence="2 3" key="1">
    <citation type="submission" date="2019-03" db="EMBL/GenBank/DDBJ databases">
        <title>Freshwater and sediment microbial communities from various areas in North America, analyzing microbe dynamics in response to fracking.</title>
        <authorList>
            <person name="Lamendella R."/>
        </authorList>
    </citation>
    <scope>NUCLEOTIDE SEQUENCE [LARGE SCALE GENOMIC DNA]</scope>
    <source>
        <strain evidence="2 3">74A</strain>
    </source>
</reference>
<dbReference type="InterPro" id="IPR011010">
    <property type="entry name" value="DNA_brk_join_enz"/>
</dbReference>
<dbReference type="InterPro" id="IPR013762">
    <property type="entry name" value="Integrase-like_cat_sf"/>
</dbReference>
<dbReference type="AlphaFoldDB" id="A0A4R2F6Y4"/>
<dbReference type="GO" id="GO:0006310">
    <property type="term" value="P:DNA recombination"/>
    <property type="evidence" value="ECO:0007669"/>
    <property type="project" value="UniProtKB-KW"/>
</dbReference>
<keyword evidence="1" id="KW-0233">DNA recombination</keyword>
<dbReference type="Gene3D" id="1.10.443.10">
    <property type="entry name" value="Intergrase catalytic core"/>
    <property type="match status" value="1"/>
</dbReference>
<evidence type="ECO:0000256" key="1">
    <source>
        <dbReference type="ARBA" id="ARBA00023172"/>
    </source>
</evidence>